<proteinExistence type="predicted"/>
<feature type="domain" description="Phage-Barnase-EndoU-ColicinE5/D-RelE like nuclease 4" evidence="1">
    <location>
        <begin position="18"/>
        <end position="190"/>
    </location>
</feature>
<dbReference type="AlphaFoldDB" id="A0A1I0W5Y5"/>
<protein>
    <recommendedName>
        <fullName evidence="1">Phage-Barnase-EndoU-ColicinE5/D-RelE like nuclease 4 domain-containing protein</fullName>
    </recommendedName>
</protein>
<name>A0A1I0W5Y5_SELRU</name>
<evidence type="ECO:0000313" key="3">
    <source>
        <dbReference type="Proteomes" id="UP000183843"/>
    </source>
</evidence>
<organism evidence="2 3">
    <name type="scientific">Selenomonas ruminantium</name>
    <dbReference type="NCBI Taxonomy" id="971"/>
    <lineage>
        <taxon>Bacteria</taxon>
        <taxon>Bacillati</taxon>
        <taxon>Bacillota</taxon>
        <taxon>Negativicutes</taxon>
        <taxon>Selenomonadales</taxon>
        <taxon>Selenomonadaceae</taxon>
        <taxon>Selenomonas</taxon>
    </lineage>
</organism>
<gene>
    <name evidence="2" type="ORF">SAMN05216587_102205</name>
</gene>
<dbReference type="Proteomes" id="UP000183843">
    <property type="component" value="Unassembled WGS sequence"/>
</dbReference>
<evidence type="ECO:0000259" key="1">
    <source>
        <dbReference type="Pfam" id="PF18813"/>
    </source>
</evidence>
<reference evidence="2 3" key="1">
    <citation type="submission" date="2016-10" db="EMBL/GenBank/DDBJ databases">
        <authorList>
            <person name="de Groot N.N."/>
        </authorList>
    </citation>
    <scope>NUCLEOTIDE SEQUENCE [LARGE SCALE GENOMIC DNA]</scope>
    <source>
        <strain evidence="2 3">L14</strain>
    </source>
</reference>
<sequence>MSTKAEKKQLLKRDIIIAAKTYKENLAGKVFLYVYGNEYFELNFANGQFLHLTGVGTKLKAKEFYRRAKDNTLDAGQFYFNESHPFATAKRKLQCLKCLPSLTTELVCVLKGLNTLTFTYKIGVTNLQFTLGLTENVDCNGKKINNWLLPRTLRPKDNSIAKSNDGEFVDYILSKSATKEKYDCICYQDSDKAFPQELLFMVDEKIRI</sequence>
<dbReference type="EMBL" id="FOJX01000002">
    <property type="protein sequence ID" value="SFA84072.1"/>
    <property type="molecule type" value="Genomic_DNA"/>
</dbReference>
<dbReference type="Pfam" id="PF18813">
    <property type="entry name" value="PBECR4"/>
    <property type="match status" value="1"/>
</dbReference>
<accession>A0A1I0W5Y5</accession>
<evidence type="ECO:0000313" key="2">
    <source>
        <dbReference type="EMBL" id="SFA84072.1"/>
    </source>
</evidence>
<dbReference type="RefSeq" id="WP_074813458.1">
    <property type="nucleotide sequence ID" value="NZ_FOJX01000002.1"/>
</dbReference>
<dbReference type="InterPro" id="IPR041420">
    <property type="entry name" value="PBECR4"/>
</dbReference>